<dbReference type="InterPro" id="IPR001810">
    <property type="entry name" value="F-box_dom"/>
</dbReference>
<dbReference type="Proteomes" id="UP000694864">
    <property type="component" value="Chromosome 11"/>
</dbReference>
<dbReference type="SUPFAM" id="SSF117281">
    <property type="entry name" value="Kelch motif"/>
    <property type="match status" value="1"/>
</dbReference>
<evidence type="ECO:0000259" key="1">
    <source>
        <dbReference type="PROSITE" id="PS50181"/>
    </source>
</evidence>
<sequence length="353" mass="40722">MMLPDDLILNCLARVSRLHYPTLSLVSKKFRSFVTSTELYQTRALLNRTENCLYVCLQSCDDSNTLRWFTLCRRPNSSKKILVPIFVDSISPSTFRSDVAMIGSDMYVIGGLIHQNVSSNVKVIDCRSHTLREAPSMQVTRVFPSACVVDEKMYVIGGRENLDSTNWIEVFDTKTQTWEFLRIPSEKLCKSFKYDSVGYEGTIYVGSKGKLGTCKLNKGRWRTVDLAMDTGWTLASSYCVIENVFYRYNNMMIDWYDHKEKLWTTLKGLENLPTYPRMRNGKLVDYGGEMVVLWEEYGYDIDKNHKDETIWCAEIAIERRQNGEIWGTISWFDVVFTTNEPYSLVHALATSSI</sequence>
<dbReference type="Pfam" id="PF00646">
    <property type="entry name" value="F-box"/>
    <property type="match status" value="1"/>
</dbReference>
<dbReference type="PANTHER" id="PTHR24414:SF202">
    <property type="entry name" value="F-BOX DOMAIN-CONTAINING PROTEIN"/>
    <property type="match status" value="1"/>
</dbReference>
<protein>
    <submittedName>
        <fullName evidence="3">F-box/kelch-repeat protein At4g23580-like</fullName>
    </submittedName>
</protein>
<dbReference type="RefSeq" id="XP_010442564.1">
    <property type="nucleotide sequence ID" value="XM_010444262.1"/>
</dbReference>
<dbReference type="InterPro" id="IPR057499">
    <property type="entry name" value="Kelch_FKB95"/>
</dbReference>
<dbReference type="InterPro" id="IPR006652">
    <property type="entry name" value="Kelch_1"/>
</dbReference>
<dbReference type="SMART" id="SM00256">
    <property type="entry name" value="FBOX"/>
    <property type="match status" value="1"/>
</dbReference>
<evidence type="ECO:0000313" key="3">
    <source>
        <dbReference type="RefSeq" id="XP_010442564.1"/>
    </source>
</evidence>
<dbReference type="SUPFAM" id="SSF81383">
    <property type="entry name" value="F-box domain"/>
    <property type="match status" value="1"/>
</dbReference>
<dbReference type="Pfam" id="PF25210">
    <property type="entry name" value="Kelch_FKB95"/>
    <property type="match status" value="1"/>
</dbReference>
<organism evidence="2 3">
    <name type="scientific">Camelina sativa</name>
    <name type="common">False flax</name>
    <name type="synonym">Myagrum sativum</name>
    <dbReference type="NCBI Taxonomy" id="90675"/>
    <lineage>
        <taxon>Eukaryota</taxon>
        <taxon>Viridiplantae</taxon>
        <taxon>Streptophyta</taxon>
        <taxon>Embryophyta</taxon>
        <taxon>Tracheophyta</taxon>
        <taxon>Spermatophyta</taxon>
        <taxon>Magnoliopsida</taxon>
        <taxon>eudicotyledons</taxon>
        <taxon>Gunneridae</taxon>
        <taxon>Pentapetalae</taxon>
        <taxon>rosids</taxon>
        <taxon>malvids</taxon>
        <taxon>Brassicales</taxon>
        <taxon>Brassicaceae</taxon>
        <taxon>Camelineae</taxon>
        <taxon>Camelina</taxon>
    </lineage>
</organism>
<keyword evidence="2" id="KW-1185">Reference proteome</keyword>
<proteinExistence type="predicted"/>
<dbReference type="InterPro" id="IPR036047">
    <property type="entry name" value="F-box-like_dom_sf"/>
</dbReference>
<dbReference type="Gene3D" id="2.120.10.80">
    <property type="entry name" value="Kelch-type beta propeller"/>
    <property type="match status" value="1"/>
</dbReference>
<dbReference type="CDD" id="cd22152">
    <property type="entry name" value="F-box_AtAFR-like"/>
    <property type="match status" value="1"/>
</dbReference>
<evidence type="ECO:0000313" key="2">
    <source>
        <dbReference type="Proteomes" id="UP000694864"/>
    </source>
</evidence>
<reference evidence="3" key="2">
    <citation type="submission" date="2025-08" db="UniProtKB">
        <authorList>
            <consortium name="RefSeq"/>
        </authorList>
    </citation>
    <scope>IDENTIFICATION</scope>
    <source>
        <tissue evidence="3">Leaf</tissue>
    </source>
</reference>
<dbReference type="SMART" id="SM00612">
    <property type="entry name" value="Kelch"/>
    <property type="match status" value="1"/>
</dbReference>
<dbReference type="InterPro" id="IPR015915">
    <property type="entry name" value="Kelch-typ_b-propeller"/>
</dbReference>
<feature type="domain" description="F-box" evidence="1">
    <location>
        <begin position="1"/>
        <end position="43"/>
    </location>
</feature>
<reference evidence="2" key="1">
    <citation type="journal article" date="2014" name="Nat. Commun.">
        <title>The emerging biofuel crop Camelina sativa retains a highly undifferentiated hexaploid genome structure.</title>
        <authorList>
            <person name="Kagale S."/>
            <person name="Koh C."/>
            <person name="Nixon J."/>
            <person name="Bollina V."/>
            <person name="Clarke W.E."/>
            <person name="Tuteja R."/>
            <person name="Spillane C."/>
            <person name="Robinson S.J."/>
            <person name="Links M.G."/>
            <person name="Clarke C."/>
            <person name="Higgins E.E."/>
            <person name="Huebert T."/>
            <person name="Sharpe A.G."/>
            <person name="Parkin I.A."/>
        </authorList>
    </citation>
    <scope>NUCLEOTIDE SEQUENCE [LARGE SCALE GENOMIC DNA]</scope>
    <source>
        <strain evidence="2">cv. DH55</strain>
    </source>
</reference>
<name>A0ABM0UKQ9_CAMSA</name>
<accession>A0ABM0UKQ9</accession>
<gene>
    <name evidence="3" type="primary">LOC104725586</name>
</gene>
<dbReference type="PROSITE" id="PS50181">
    <property type="entry name" value="FBOX"/>
    <property type="match status" value="1"/>
</dbReference>
<dbReference type="InterPro" id="IPR050354">
    <property type="entry name" value="F-box/kelch-repeat_ARATH"/>
</dbReference>
<dbReference type="GeneID" id="104725586"/>
<dbReference type="PANTHER" id="PTHR24414">
    <property type="entry name" value="F-BOX/KELCH-REPEAT PROTEIN SKIP4"/>
    <property type="match status" value="1"/>
</dbReference>